<proteinExistence type="predicted"/>
<comment type="caution">
    <text evidence="1">The sequence shown here is derived from an EMBL/GenBank/DDBJ whole genome shotgun (WGS) entry which is preliminary data.</text>
</comment>
<evidence type="ECO:0000313" key="2">
    <source>
        <dbReference type="Proteomes" id="UP001174936"/>
    </source>
</evidence>
<gene>
    <name evidence="1" type="ORF">B0T16DRAFT_422254</name>
</gene>
<dbReference type="Proteomes" id="UP001174936">
    <property type="component" value="Unassembled WGS sequence"/>
</dbReference>
<protein>
    <submittedName>
        <fullName evidence="1">Uncharacterized protein</fullName>
    </submittedName>
</protein>
<name>A0AA39XRQ5_9PEZI</name>
<organism evidence="1 2">
    <name type="scientific">Cercophora newfieldiana</name>
    <dbReference type="NCBI Taxonomy" id="92897"/>
    <lineage>
        <taxon>Eukaryota</taxon>
        <taxon>Fungi</taxon>
        <taxon>Dikarya</taxon>
        <taxon>Ascomycota</taxon>
        <taxon>Pezizomycotina</taxon>
        <taxon>Sordariomycetes</taxon>
        <taxon>Sordariomycetidae</taxon>
        <taxon>Sordariales</taxon>
        <taxon>Lasiosphaeriaceae</taxon>
        <taxon>Cercophora</taxon>
    </lineage>
</organism>
<accession>A0AA39XRQ5</accession>
<evidence type="ECO:0000313" key="1">
    <source>
        <dbReference type="EMBL" id="KAK0639001.1"/>
    </source>
</evidence>
<reference evidence="1" key="1">
    <citation type="submission" date="2023-06" db="EMBL/GenBank/DDBJ databases">
        <title>Genome-scale phylogeny and comparative genomics of the fungal order Sordariales.</title>
        <authorList>
            <consortium name="Lawrence Berkeley National Laboratory"/>
            <person name="Hensen N."/>
            <person name="Bonometti L."/>
            <person name="Westerberg I."/>
            <person name="Brannstrom I.O."/>
            <person name="Guillou S."/>
            <person name="Cros-Aarteil S."/>
            <person name="Calhoun S."/>
            <person name="Haridas S."/>
            <person name="Kuo A."/>
            <person name="Mondo S."/>
            <person name="Pangilinan J."/>
            <person name="Riley R."/>
            <person name="Labutti K."/>
            <person name="Andreopoulos B."/>
            <person name="Lipzen A."/>
            <person name="Chen C."/>
            <person name="Yanf M."/>
            <person name="Daum C."/>
            <person name="Ng V."/>
            <person name="Clum A."/>
            <person name="Steindorff A."/>
            <person name="Ohm R."/>
            <person name="Martin F."/>
            <person name="Silar P."/>
            <person name="Natvig D."/>
            <person name="Lalanne C."/>
            <person name="Gautier V."/>
            <person name="Ament-Velasquez S.L."/>
            <person name="Kruys A."/>
            <person name="Hutchinson M.I."/>
            <person name="Powell A.J."/>
            <person name="Barry K."/>
            <person name="Miller A.N."/>
            <person name="Grigoriev I.V."/>
            <person name="Debuchy R."/>
            <person name="Gladieux P."/>
            <person name="Thoren M.H."/>
            <person name="Johannesson H."/>
        </authorList>
    </citation>
    <scope>NUCLEOTIDE SEQUENCE</scope>
    <source>
        <strain evidence="1">SMH2532-1</strain>
    </source>
</reference>
<dbReference type="AlphaFoldDB" id="A0AA39XRQ5"/>
<keyword evidence="2" id="KW-1185">Reference proteome</keyword>
<dbReference type="SUPFAM" id="SSF52047">
    <property type="entry name" value="RNI-like"/>
    <property type="match status" value="1"/>
</dbReference>
<sequence>MTPSHTVTLPAEILLTIAESVGEPALVWKGNEPADPDPPNGHLVLKTLYNLCLASRSLRSAAQQTMYTEISLGYGQEAYEDTPCCSWNGRLACLITTLTTRPDLAARTKRAFIHPNLVTAVTEAEFASIVESAKRALGIADSPPALDQLPSRLQFLTFSLMPNLEHLIMRPLGMNLNFFGISDWMSLDLGPKTGFQNLRSAEFIEFPSHLGYWPLPCDCPTRKWRLTTLTLRTDFSAPDITNAVTGVANLRILDVRVEPRSLTTLLGPRPRDEPLGANLNSFYFASTPERSFTYDNFGAGTHFSSRDLVTALSPSRRTLRHLHMDMSFVYYCHTGPNPEISTLGEFEALETLAMSPCCIDRSGNSPKEWLPRFLPQSLRSLSMLRHEYVPLPESAIIGLCDAIRSGSFPELRQIRYSTTSFKGASFSSSRQAFLKQAFAKLGVDFCIVDEPDPRWLQRRLGKMADDSLERERLSWLTTGEDDDDDL</sequence>
<dbReference type="EMBL" id="JAULSV010000007">
    <property type="protein sequence ID" value="KAK0639001.1"/>
    <property type="molecule type" value="Genomic_DNA"/>
</dbReference>